<organism evidence="5 6">
    <name type="scientific">Acaromyces ingoldii</name>
    <dbReference type="NCBI Taxonomy" id="215250"/>
    <lineage>
        <taxon>Eukaryota</taxon>
        <taxon>Fungi</taxon>
        <taxon>Dikarya</taxon>
        <taxon>Basidiomycota</taxon>
        <taxon>Ustilaginomycotina</taxon>
        <taxon>Exobasidiomycetes</taxon>
        <taxon>Exobasidiales</taxon>
        <taxon>Cryptobasidiaceae</taxon>
        <taxon>Acaromyces</taxon>
    </lineage>
</organism>
<dbReference type="STRING" id="215250.A0A316YRH1"/>
<feature type="transmembrane region" description="Helical" evidence="2">
    <location>
        <begin position="328"/>
        <end position="348"/>
    </location>
</feature>
<dbReference type="PANTHER" id="PTHR35859:SF4">
    <property type="entry name" value="MEMBRANE CHANNEL PROTEIN, PUTATIVE (AFU_ORTHOLOGUE AFUA_6G11300)-RELATED"/>
    <property type="match status" value="1"/>
</dbReference>
<dbReference type="GeneID" id="37040642"/>
<dbReference type="InterPro" id="IPR056337">
    <property type="entry name" value="LHD_YVC1"/>
</dbReference>
<feature type="transmembrane region" description="Helical" evidence="2">
    <location>
        <begin position="369"/>
        <end position="389"/>
    </location>
</feature>
<sequence>MSSALEEGAQPSALVASSTLVSPRVTTALILRMRALVAHWIAVEVDEESITANEGLINEDAVAAFIQAGGDVTNAVPFALLEARKTFLNDASHREHSLNEQRALACEVIARRVVAELERAEDKLSAQSNEGRGQKGSSGISSHISLSKRFVRIEDDGDRTLPTSALETAVDQNCVHFLSSPEAQKCANELWKGYITQQYSDNGLVFFEPHHPASSSFIDRLDPSRLAVPQYQYYTGILIHVALIVVYTFSTLEYTGLDTWEILLWCFAAGYLVDDITRWIKMRGFDSVISFWVIVDFFTDALFVTAFAFRVAGWVARSQERSDELQLLAFQFLSCVAPFLWMLLLKALDGSQYIGIIQLVLLRMLQETAAFFILLLLTAVGFAQSLFALDAADGRRVPNSVSFVVNLLTAAILGQPDFDGPADNFGEPFGTILFYVFSFITLMLLSNILVAFFASAYDKTVDNAEDVFRAYFCSKVISTIRAPDQYVYLAPFNLIEAFLIAPLEPLLPRKTYAGINRVVQSVLFCVPLVFIALYETYMESQVAKALRLEMLESMPEERQRRRIQVTGIENGVLDPEIPSRDGQSADEGEEDLVISRVKFETLSKRLPVVKGQEEEEKDDKVTADDLRTVLSELKSLRQELAELKSAK</sequence>
<dbReference type="OrthoDB" id="301415at2759"/>
<feature type="transmembrane region" description="Helical" evidence="2">
    <location>
        <begin position="515"/>
        <end position="534"/>
    </location>
</feature>
<name>A0A316YRH1_9BASI</name>
<keyword evidence="2" id="KW-0472">Membrane</keyword>
<evidence type="ECO:0000256" key="2">
    <source>
        <dbReference type="SAM" id="Phobius"/>
    </source>
</evidence>
<dbReference type="InParanoid" id="A0A316YRH1"/>
<feature type="transmembrane region" description="Helical" evidence="2">
    <location>
        <begin position="432"/>
        <end position="454"/>
    </location>
</feature>
<dbReference type="Pfam" id="PF23190">
    <property type="entry name" value="LHD_TRPY1"/>
    <property type="match status" value="1"/>
</dbReference>
<evidence type="ECO:0000256" key="1">
    <source>
        <dbReference type="SAM" id="MobiDB-lite"/>
    </source>
</evidence>
<evidence type="ECO:0000259" key="3">
    <source>
        <dbReference type="Pfam" id="PF23190"/>
    </source>
</evidence>
<evidence type="ECO:0000313" key="6">
    <source>
        <dbReference type="Proteomes" id="UP000245768"/>
    </source>
</evidence>
<feature type="region of interest" description="Disordered" evidence="1">
    <location>
        <begin position="122"/>
        <end position="141"/>
    </location>
</feature>
<dbReference type="PANTHER" id="PTHR35859">
    <property type="entry name" value="NONSELECTIVE CATION CHANNEL PROTEIN"/>
    <property type="match status" value="1"/>
</dbReference>
<feature type="transmembrane region" description="Helical" evidence="2">
    <location>
        <begin position="292"/>
        <end position="316"/>
    </location>
</feature>
<dbReference type="AlphaFoldDB" id="A0A316YRH1"/>
<evidence type="ECO:0008006" key="7">
    <source>
        <dbReference type="Google" id="ProtNLM"/>
    </source>
</evidence>
<dbReference type="InterPro" id="IPR056336">
    <property type="entry name" value="YVC1_C"/>
</dbReference>
<dbReference type="EMBL" id="KZ819635">
    <property type="protein sequence ID" value="PWN91977.1"/>
    <property type="molecule type" value="Genomic_DNA"/>
</dbReference>
<accession>A0A316YRH1</accession>
<dbReference type="InterPro" id="IPR052971">
    <property type="entry name" value="TRP_calcium_channel"/>
</dbReference>
<keyword evidence="6" id="KW-1185">Reference proteome</keyword>
<evidence type="ECO:0000313" key="5">
    <source>
        <dbReference type="EMBL" id="PWN91977.1"/>
    </source>
</evidence>
<dbReference type="Proteomes" id="UP000245768">
    <property type="component" value="Unassembled WGS sequence"/>
</dbReference>
<keyword evidence="2" id="KW-0812">Transmembrane</keyword>
<proteinExistence type="predicted"/>
<reference evidence="5 6" key="1">
    <citation type="journal article" date="2018" name="Mol. Biol. Evol.">
        <title>Broad Genomic Sampling Reveals a Smut Pathogenic Ancestry of the Fungal Clade Ustilaginomycotina.</title>
        <authorList>
            <person name="Kijpornyongpan T."/>
            <person name="Mondo S.J."/>
            <person name="Barry K."/>
            <person name="Sandor L."/>
            <person name="Lee J."/>
            <person name="Lipzen A."/>
            <person name="Pangilinan J."/>
            <person name="LaButti K."/>
            <person name="Hainaut M."/>
            <person name="Henrissat B."/>
            <person name="Grigoriev I.V."/>
            <person name="Spatafora J.W."/>
            <person name="Aime M.C."/>
        </authorList>
    </citation>
    <scope>NUCLEOTIDE SEQUENCE [LARGE SCALE GENOMIC DNA]</scope>
    <source>
        <strain evidence="5 6">MCA 4198</strain>
    </source>
</reference>
<evidence type="ECO:0000259" key="4">
    <source>
        <dbReference type="Pfam" id="PF23317"/>
    </source>
</evidence>
<feature type="domain" description="YVC1 N-terminal linker helical" evidence="3">
    <location>
        <begin position="27"/>
        <end position="220"/>
    </location>
</feature>
<dbReference type="RefSeq" id="XP_025379175.1">
    <property type="nucleotide sequence ID" value="XM_025518726.1"/>
</dbReference>
<keyword evidence="2" id="KW-1133">Transmembrane helix</keyword>
<dbReference type="Pfam" id="PF23317">
    <property type="entry name" value="YVC1_C"/>
    <property type="match status" value="1"/>
</dbReference>
<protein>
    <recommendedName>
        <fullName evidence="7">Ion transport domain-containing protein</fullName>
    </recommendedName>
</protein>
<gene>
    <name evidence="5" type="ORF">FA10DRAFT_227803</name>
</gene>
<feature type="domain" description="Calcium channel YVC1-like C-terminal transmembrane" evidence="4">
    <location>
        <begin position="247"/>
        <end position="542"/>
    </location>
</feature>